<proteinExistence type="predicted"/>
<sequence>MDPVMAVPTPGEIIKGEKKSNWTGRELINWPSTEFLDVGKEEKYIFPHALTVILMTEANSGHFIYSLTARYGLRYGSSNSREKNKGL</sequence>
<organism evidence="1 2">
    <name type="scientific">Caerostris extrusa</name>
    <name type="common">Bark spider</name>
    <name type="synonym">Caerostris bankana</name>
    <dbReference type="NCBI Taxonomy" id="172846"/>
    <lineage>
        <taxon>Eukaryota</taxon>
        <taxon>Metazoa</taxon>
        <taxon>Ecdysozoa</taxon>
        <taxon>Arthropoda</taxon>
        <taxon>Chelicerata</taxon>
        <taxon>Arachnida</taxon>
        <taxon>Araneae</taxon>
        <taxon>Araneomorphae</taxon>
        <taxon>Entelegynae</taxon>
        <taxon>Araneoidea</taxon>
        <taxon>Araneidae</taxon>
        <taxon>Caerostris</taxon>
    </lineage>
</organism>
<comment type="caution">
    <text evidence="1">The sequence shown here is derived from an EMBL/GenBank/DDBJ whole genome shotgun (WGS) entry which is preliminary data.</text>
</comment>
<protein>
    <submittedName>
        <fullName evidence="1">Uncharacterized protein</fullName>
    </submittedName>
</protein>
<name>A0AAV4SFX1_CAEEX</name>
<dbReference type="EMBL" id="BPLR01009376">
    <property type="protein sequence ID" value="GIY31415.1"/>
    <property type="molecule type" value="Genomic_DNA"/>
</dbReference>
<evidence type="ECO:0000313" key="2">
    <source>
        <dbReference type="Proteomes" id="UP001054945"/>
    </source>
</evidence>
<dbReference type="Proteomes" id="UP001054945">
    <property type="component" value="Unassembled WGS sequence"/>
</dbReference>
<keyword evidence="2" id="KW-1185">Reference proteome</keyword>
<accession>A0AAV4SFX1</accession>
<evidence type="ECO:0000313" key="1">
    <source>
        <dbReference type="EMBL" id="GIY31415.1"/>
    </source>
</evidence>
<dbReference type="AlphaFoldDB" id="A0AAV4SFX1"/>
<reference evidence="1 2" key="1">
    <citation type="submission" date="2021-06" db="EMBL/GenBank/DDBJ databases">
        <title>Caerostris extrusa draft genome.</title>
        <authorList>
            <person name="Kono N."/>
            <person name="Arakawa K."/>
        </authorList>
    </citation>
    <scope>NUCLEOTIDE SEQUENCE [LARGE SCALE GENOMIC DNA]</scope>
</reference>
<gene>
    <name evidence="1" type="ORF">CEXT_189391</name>
</gene>